<dbReference type="EMBL" id="JARKIE010000016">
    <property type="protein sequence ID" value="KAJ7701800.1"/>
    <property type="molecule type" value="Genomic_DNA"/>
</dbReference>
<dbReference type="Proteomes" id="UP001221757">
    <property type="component" value="Unassembled WGS sequence"/>
</dbReference>
<proteinExistence type="predicted"/>
<protein>
    <submittedName>
        <fullName evidence="2">Uncharacterized protein</fullName>
    </submittedName>
</protein>
<evidence type="ECO:0000313" key="2">
    <source>
        <dbReference type="EMBL" id="KAJ7701800.1"/>
    </source>
</evidence>
<reference evidence="2" key="1">
    <citation type="submission" date="2023-03" db="EMBL/GenBank/DDBJ databases">
        <title>Massive genome expansion in bonnet fungi (Mycena s.s.) driven by repeated elements and novel gene families across ecological guilds.</title>
        <authorList>
            <consortium name="Lawrence Berkeley National Laboratory"/>
            <person name="Harder C.B."/>
            <person name="Miyauchi S."/>
            <person name="Viragh M."/>
            <person name="Kuo A."/>
            <person name="Thoen E."/>
            <person name="Andreopoulos B."/>
            <person name="Lu D."/>
            <person name="Skrede I."/>
            <person name="Drula E."/>
            <person name="Henrissat B."/>
            <person name="Morin E."/>
            <person name="Kohler A."/>
            <person name="Barry K."/>
            <person name="LaButti K."/>
            <person name="Morin E."/>
            <person name="Salamov A."/>
            <person name="Lipzen A."/>
            <person name="Mereny Z."/>
            <person name="Hegedus B."/>
            <person name="Baldrian P."/>
            <person name="Stursova M."/>
            <person name="Weitz H."/>
            <person name="Taylor A."/>
            <person name="Grigoriev I.V."/>
            <person name="Nagy L.G."/>
            <person name="Martin F."/>
            <person name="Kauserud H."/>
        </authorList>
    </citation>
    <scope>NUCLEOTIDE SEQUENCE</scope>
    <source>
        <strain evidence="2">CBHHK067</strain>
    </source>
</reference>
<accession>A0AAD7DZP2</accession>
<feature type="region of interest" description="Disordered" evidence="1">
    <location>
        <begin position="63"/>
        <end position="88"/>
    </location>
</feature>
<feature type="compositionally biased region" description="Basic and acidic residues" evidence="1">
    <location>
        <begin position="63"/>
        <end position="72"/>
    </location>
</feature>
<dbReference type="AlphaFoldDB" id="A0AAD7DZP2"/>
<name>A0AAD7DZP2_MYCRO</name>
<organism evidence="2 3">
    <name type="scientific">Mycena rosella</name>
    <name type="common">Pink bonnet</name>
    <name type="synonym">Agaricus rosellus</name>
    <dbReference type="NCBI Taxonomy" id="1033263"/>
    <lineage>
        <taxon>Eukaryota</taxon>
        <taxon>Fungi</taxon>
        <taxon>Dikarya</taxon>
        <taxon>Basidiomycota</taxon>
        <taxon>Agaricomycotina</taxon>
        <taxon>Agaricomycetes</taxon>
        <taxon>Agaricomycetidae</taxon>
        <taxon>Agaricales</taxon>
        <taxon>Marasmiineae</taxon>
        <taxon>Mycenaceae</taxon>
        <taxon>Mycena</taxon>
    </lineage>
</organism>
<gene>
    <name evidence="2" type="ORF">B0H17DRAFT_1327434</name>
</gene>
<comment type="caution">
    <text evidence="2">The sequence shown here is derived from an EMBL/GenBank/DDBJ whole genome shotgun (WGS) entry which is preliminary data.</text>
</comment>
<keyword evidence="3" id="KW-1185">Reference proteome</keyword>
<evidence type="ECO:0000256" key="1">
    <source>
        <dbReference type="SAM" id="MobiDB-lite"/>
    </source>
</evidence>
<evidence type="ECO:0000313" key="3">
    <source>
        <dbReference type="Proteomes" id="UP001221757"/>
    </source>
</evidence>
<sequence length="124" mass="13569">MQAQSMDREDYDSLLKISQDFLDTRLSPESAKAPEKVFARTKVGSAPAAPVWTAKSVSWAKEDDGCRPEYKSATRHKHKRAPNAQNLSHIRSPLDDLLRLARCGSLYGSEGLALGQHSGSGNTT</sequence>